<feature type="region of interest" description="Disordered" evidence="1">
    <location>
        <begin position="181"/>
        <end position="217"/>
    </location>
</feature>
<gene>
    <name evidence="2" type="ORF">CAGGBEG34_30035</name>
</gene>
<comment type="caution">
    <text evidence="2">The sequence shown here is derived from an EMBL/GenBank/DDBJ whole genome shotgun (WGS) entry which is preliminary data.</text>
</comment>
<sequence>MPDTESAVPPTKEKAVYSRPVFKQRLTVNSLEAQRVTARIFERVQRALLSLDVILRIIGKQEAIDPLAAWISEQMAALDRDFDQEAARLKALMDEHGIQAMPTYTHPAKYEIEISSPRAAQFAGLIRKLDKLMGQMDTLWLNSVLTSQQRLEANYQWQQQLFTLAGRIFSMEYRARKAVYAQDKTAETEEPATPETQDGSEVSEEEVQDANGADEPV</sequence>
<accession>G2JBB8</accession>
<evidence type="ECO:0000256" key="1">
    <source>
        <dbReference type="SAM" id="MobiDB-lite"/>
    </source>
</evidence>
<keyword evidence="3" id="KW-1185">Reference proteome</keyword>
<name>G2JBB8_9BURK</name>
<dbReference type="EMBL" id="CAFB01000058">
    <property type="protein sequence ID" value="CCD30072.1"/>
    <property type="molecule type" value="Genomic_DNA"/>
</dbReference>
<proteinExistence type="predicted"/>
<evidence type="ECO:0008006" key="4">
    <source>
        <dbReference type="Google" id="ProtNLM"/>
    </source>
</evidence>
<dbReference type="AlphaFoldDB" id="G2JBB8"/>
<dbReference type="STRING" id="1070319.CAGGBEG34_30035"/>
<dbReference type="Proteomes" id="UP000054051">
    <property type="component" value="Unassembled WGS sequence"/>
</dbReference>
<organism evidence="2 3">
    <name type="scientific">Candidatus Glomeribacter gigasporarum BEG34</name>
    <dbReference type="NCBI Taxonomy" id="1070319"/>
    <lineage>
        <taxon>Bacteria</taxon>
        <taxon>Pseudomonadati</taxon>
        <taxon>Pseudomonadota</taxon>
        <taxon>Betaproteobacteria</taxon>
        <taxon>Burkholderiales</taxon>
        <taxon>Burkholderiaceae</taxon>
        <taxon>Candidatus Glomeribacter</taxon>
    </lineage>
</organism>
<dbReference type="eggNOG" id="ENOG502ZB8G">
    <property type="taxonomic scope" value="Bacteria"/>
</dbReference>
<evidence type="ECO:0000313" key="3">
    <source>
        <dbReference type="Proteomes" id="UP000054051"/>
    </source>
</evidence>
<dbReference type="RefSeq" id="WP_006683149.1">
    <property type="nucleotide sequence ID" value="NZ_CAFB01000058.1"/>
</dbReference>
<dbReference type="OrthoDB" id="6383290at2"/>
<protein>
    <recommendedName>
        <fullName evidence="4">Plasmid-related protein</fullName>
    </recommendedName>
</protein>
<evidence type="ECO:0000313" key="2">
    <source>
        <dbReference type="EMBL" id="CCD30072.1"/>
    </source>
</evidence>
<reference evidence="2 3" key="1">
    <citation type="submission" date="2011-08" db="EMBL/GenBank/DDBJ databases">
        <title>The genome of the obligate endobacterium of an arbuscular mycorrhizal fungus reveals an interphylum network of nutritional interactions.</title>
        <authorList>
            <person name="Ghignone S."/>
            <person name="Salvioli A."/>
            <person name="Anca I."/>
            <person name="Lumini E."/>
            <person name="Ortu G."/>
            <person name="Petiti L."/>
            <person name="Cruveiller S."/>
            <person name="Bianciotto V."/>
            <person name="Piffanelli P."/>
            <person name="Lanfranco L."/>
            <person name="Bonfante P."/>
        </authorList>
    </citation>
    <scope>NUCLEOTIDE SEQUENCE [LARGE SCALE GENOMIC DNA]</scope>
    <source>
        <strain evidence="2 3">BEG34</strain>
    </source>
</reference>